<keyword evidence="11" id="KW-1185">Reference proteome</keyword>
<reference evidence="10 11" key="1">
    <citation type="submission" date="2021-07" db="EMBL/GenBank/DDBJ databases">
        <title>The Aristolochia fimbriata genome: insights into angiosperm evolution, floral development and chemical biosynthesis.</title>
        <authorList>
            <person name="Jiao Y."/>
        </authorList>
    </citation>
    <scope>NUCLEOTIDE SEQUENCE [LARGE SCALE GENOMIC DNA]</scope>
    <source>
        <strain evidence="10">IBCAS-2021</strain>
        <tissue evidence="10">Leaf</tissue>
    </source>
</reference>
<feature type="region of interest" description="Disordered" evidence="7">
    <location>
        <begin position="1361"/>
        <end position="1422"/>
    </location>
</feature>
<dbReference type="PANTHER" id="PTHR13402:SF6">
    <property type="entry name" value="SECRETORY 16, ISOFORM I"/>
    <property type="match status" value="1"/>
</dbReference>
<feature type="compositionally biased region" description="Low complexity" evidence="7">
    <location>
        <begin position="1369"/>
        <end position="1395"/>
    </location>
</feature>
<evidence type="ECO:0000256" key="5">
    <source>
        <dbReference type="ARBA" id="ARBA00022892"/>
    </source>
</evidence>
<dbReference type="Gene3D" id="1.25.40.1030">
    <property type="match status" value="1"/>
</dbReference>
<dbReference type="InterPro" id="IPR024340">
    <property type="entry name" value="Sec16_CCD"/>
</dbReference>
<feature type="region of interest" description="Disordered" evidence="7">
    <location>
        <begin position="1268"/>
        <end position="1340"/>
    </location>
</feature>
<comment type="subcellular location">
    <subcellularLocation>
        <location evidence="1">Endoplasmic reticulum</location>
    </subcellularLocation>
    <subcellularLocation>
        <location evidence="6">Golgi apparatus membrane</location>
    </subcellularLocation>
</comment>
<feature type="compositionally biased region" description="Polar residues" evidence="7">
    <location>
        <begin position="183"/>
        <end position="196"/>
    </location>
</feature>
<dbReference type="GO" id="GO:0070971">
    <property type="term" value="C:endoplasmic reticulum exit site"/>
    <property type="evidence" value="ECO:0007669"/>
    <property type="project" value="TreeGrafter"/>
</dbReference>
<dbReference type="GO" id="GO:0015031">
    <property type="term" value="P:protein transport"/>
    <property type="evidence" value="ECO:0007669"/>
    <property type="project" value="UniProtKB-KW"/>
</dbReference>
<accession>A0AAV7E7G1</accession>
<evidence type="ECO:0000256" key="2">
    <source>
        <dbReference type="ARBA" id="ARBA00005927"/>
    </source>
</evidence>
<feature type="region of interest" description="Disordered" evidence="7">
    <location>
        <begin position="1150"/>
        <end position="1174"/>
    </location>
</feature>
<feature type="compositionally biased region" description="Polar residues" evidence="7">
    <location>
        <begin position="204"/>
        <end position="215"/>
    </location>
</feature>
<dbReference type="Pfam" id="PF12932">
    <property type="entry name" value="Sec16"/>
    <property type="match status" value="1"/>
</dbReference>
<evidence type="ECO:0000313" key="11">
    <source>
        <dbReference type="Proteomes" id="UP000825729"/>
    </source>
</evidence>
<keyword evidence="4 6" id="KW-0256">Endoplasmic reticulum</keyword>
<feature type="region of interest" description="Disordered" evidence="7">
    <location>
        <begin position="1007"/>
        <end position="1036"/>
    </location>
</feature>
<feature type="region of interest" description="Disordered" evidence="7">
    <location>
        <begin position="1187"/>
        <end position="1221"/>
    </location>
</feature>
<dbReference type="CDD" id="cd09233">
    <property type="entry name" value="ACE1-Sec16-like"/>
    <property type="match status" value="1"/>
</dbReference>
<comment type="caution">
    <text evidence="10">The sequence shown here is derived from an EMBL/GenBank/DDBJ whole genome shotgun (WGS) entry which is preliminary data.</text>
</comment>
<name>A0AAV7E7G1_ARIFI</name>
<comment type="similarity">
    <text evidence="2 6">Belongs to the SEC16 family.</text>
</comment>
<dbReference type="GO" id="GO:0012507">
    <property type="term" value="C:ER to Golgi transport vesicle membrane"/>
    <property type="evidence" value="ECO:0007669"/>
    <property type="project" value="TreeGrafter"/>
</dbReference>
<evidence type="ECO:0000259" key="9">
    <source>
        <dbReference type="Pfam" id="PF12932"/>
    </source>
</evidence>
<evidence type="ECO:0000256" key="3">
    <source>
        <dbReference type="ARBA" id="ARBA00022448"/>
    </source>
</evidence>
<evidence type="ECO:0000259" key="8">
    <source>
        <dbReference type="Pfam" id="PF12931"/>
    </source>
</evidence>
<feature type="domain" description="Sec16 Sec23-binding" evidence="8">
    <location>
        <begin position="718"/>
        <end position="1006"/>
    </location>
</feature>
<organism evidence="10 11">
    <name type="scientific">Aristolochia fimbriata</name>
    <name type="common">White veined hardy Dutchman's pipe vine</name>
    <dbReference type="NCBI Taxonomy" id="158543"/>
    <lineage>
        <taxon>Eukaryota</taxon>
        <taxon>Viridiplantae</taxon>
        <taxon>Streptophyta</taxon>
        <taxon>Embryophyta</taxon>
        <taxon>Tracheophyta</taxon>
        <taxon>Spermatophyta</taxon>
        <taxon>Magnoliopsida</taxon>
        <taxon>Magnoliidae</taxon>
        <taxon>Piperales</taxon>
        <taxon>Aristolochiaceae</taxon>
        <taxon>Aristolochia</taxon>
    </lineage>
</organism>
<sequence length="1422" mass="154167">MATPPFQVEDQTDEDFFDKLVEDDFGITESQRSSTEGIIETDGAKAFANLSVGDMNSILEDVSEEDPTKAEEPSAEVMENDILVAEESVTYVSSNPAPVDTVVESNDSSAKPETVSDSSTNESGGSRTTSIKEVQSSAINTDLSQQNDSASGSFTDFFSSLPDGSVDEPSGSFSDFFSSLPESSVAEQKGNEQPFTESIEKPVSDSNASYTCDQNPQAYGETVAQTTEGLDAYNSQYWENLYPGWRYDAISGQWIQVDGYNMTGISQENFHDKNQVGDGFVASDQQSEVSYLQQSAQSVVGTAIDSATTASVSSWNQASQAANEYPAHMVFDPQYPGWYYDTILQEWRTLDSYTSSAHTESTSNDRQMGVVGTSGAAYGEISQTEQYSSQGQDSQGHAGNWSGSANYYGQNTWESQRPVSSGTVASGNFYGSKAPTHSYEEHQIGFKPVESDSMYGQVSHGFGGNTNVTGFQNFSSTDNRYQYSQQTVENSQAKHFATDYYGNQMSVSYSQEQYQSGTAAYTHTSYTPMEGRSSAGRPPHTLVSFGFGGKLIVLKADSSYSSSATYGSHQDSVGGSISILNLSEVIMNKTTVASPVHHECDYFSALCQQSFPGPLVGGNVANKELNKWIDEKIANCASANLDTRKAEHTRLLLSLLKISCQKYGKLRSPFGVDSSLLEADGPESDVTKLFASVGSSAATHCLQNLPSESQMRATAIEVQKLLVSGRRKEALHCAVEGQLWHLALVLALQLGEQAYIDTLKQMSHRQLVPGTPLRTLFLLIAGQPGDVFSANTSVNAHLQGAVAPSQQSTQMYINGMLDDWEENLAVITANRTKGDELVIICLGDHLWRERGEITAAHTCYLVAETNFESYSDSARLCLVGADHLKYPRTYVTPEAIQRTELFEYSKVLGNSQYILQPFQPYKLIYAYMLAEVGKLSDSLRYCQAMLKSLKNPGRAPEVESWKSLAASLEERIRTHQQGGYNTNLAAGKLVGKLFTSIDRSISRMIGVPPPAPLTSQNGGQGSERETHSSVPKVATSQSTMAMSSLMPSASMEPISEWAGDGSRMTMHNRSISEPDFASSQKQVDHSKEPSSGGKAAVAGGPSRFGRFGSQLLQKTMGWVSRSRPDRQAKLGEKNKFYYDEKLKRWVEEGAEPPAEEAALPPPPPTTAFQNGTSDYNINNAIKSQIHASPANGAHESKSTNSSDHSSAIPPIPPSNQFSARGRMGVRSRYVDTFNKGGGTPTNLFQSPPVAASKPLGGAKFFVPTPTTSAEVTTLDSPPLEDSPEVSTHENSSTSGVKEPSFLSSSTQPMQRFPSMDQISPGVNKRLEPFRNANGSLHSRSRAASWSGSYDMLKNHNITEIKPLGGASISPPSFMPSEPSSFMPSEPSSYMPSESSLHQNDAPSSLRRNGGGSFGDDLQEVEL</sequence>
<dbReference type="GO" id="GO:0007030">
    <property type="term" value="P:Golgi organization"/>
    <property type="evidence" value="ECO:0007669"/>
    <property type="project" value="TreeGrafter"/>
</dbReference>
<proteinExistence type="inferred from homology"/>
<dbReference type="GO" id="GO:0000139">
    <property type="term" value="C:Golgi membrane"/>
    <property type="evidence" value="ECO:0007669"/>
    <property type="project" value="UniProtKB-SubCell"/>
</dbReference>
<feature type="compositionally biased region" description="Polar residues" evidence="7">
    <location>
        <begin position="1396"/>
        <end position="1406"/>
    </location>
</feature>
<dbReference type="Pfam" id="PF12931">
    <property type="entry name" value="TPR_Sec16"/>
    <property type="match status" value="1"/>
</dbReference>
<evidence type="ECO:0000256" key="7">
    <source>
        <dbReference type="SAM" id="MobiDB-lite"/>
    </source>
</evidence>
<dbReference type="InterPro" id="IPR024298">
    <property type="entry name" value="Sec16_Sec23-bd"/>
</dbReference>
<feature type="compositionally biased region" description="Polar residues" evidence="7">
    <location>
        <begin position="103"/>
        <end position="155"/>
    </location>
</feature>
<evidence type="ECO:0000256" key="6">
    <source>
        <dbReference type="RuleBase" id="RU364101"/>
    </source>
</evidence>
<dbReference type="PANTHER" id="PTHR13402">
    <property type="entry name" value="RGPR-RELATED"/>
    <property type="match status" value="1"/>
</dbReference>
<dbReference type="GO" id="GO:0070973">
    <property type="term" value="P:protein localization to endoplasmic reticulum exit site"/>
    <property type="evidence" value="ECO:0007669"/>
    <property type="project" value="TreeGrafter"/>
</dbReference>
<gene>
    <name evidence="10" type="ORF">H6P81_015676</name>
</gene>
<evidence type="ECO:0000256" key="4">
    <source>
        <dbReference type="ARBA" id="ARBA00022824"/>
    </source>
</evidence>
<dbReference type="GO" id="GO:0016192">
    <property type="term" value="P:vesicle-mediated transport"/>
    <property type="evidence" value="ECO:0007669"/>
    <property type="project" value="UniProtKB-KW"/>
</dbReference>
<feature type="region of interest" description="Disordered" evidence="7">
    <location>
        <begin position="91"/>
        <end position="155"/>
    </location>
</feature>
<feature type="compositionally biased region" description="Polar residues" evidence="7">
    <location>
        <begin position="1284"/>
        <end position="1309"/>
    </location>
</feature>
<keyword evidence="6" id="KW-0333">Golgi apparatus</keyword>
<dbReference type="Proteomes" id="UP000825729">
    <property type="component" value="Unassembled WGS sequence"/>
</dbReference>
<feature type="region of interest" description="Disordered" evidence="7">
    <location>
        <begin position="384"/>
        <end position="403"/>
    </location>
</feature>
<evidence type="ECO:0000313" key="10">
    <source>
        <dbReference type="EMBL" id="KAG9444336.1"/>
    </source>
</evidence>
<keyword evidence="5 6" id="KW-0931">ER-Golgi transport</keyword>
<keyword evidence="6" id="KW-0472">Membrane</keyword>
<keyword evidence="3 6" id="KW-0813">Transport</keyword>
<keyword evidence="6" id="KW-0653">Protein transport</keyword>
<feature type="region of interest" description="Disordered" evidence="7">
    <location>
        <begin position="183"/>
        <end position="215"/>
    </location>
</feature>
<feature type="domain" description="Sec16 central conserved" evidence="9">
    <location>
        <begin position="540"/>
        <end position="664"/>
    </location>
</feature>
<protein>
    <recommendedName>
        <fullName evidence="6">Protein transport protein sec16</fullName>
    </recommendedName>
</protein>
<dbReference type="EMBL" id="JAINDJ010000006">
    <property type="protein sequence ID" value="KAG9444336.1"/>
    <property type="molecule type" value="Genomic_DNA"/>
</dbReference>
<evidence type="ECO:0000256" key="1">
    <source>
        <dbReference type="ARBA" id="ARBA00004240"/>
    </source>
</evidence>
<feature type="region of interest" description="Disordered" evidence="7">
    <location>
        <begin position="1075"/>
        <end position="1107"/>
    </location>
</feature>